<evidence type="ECO:0000313" key="2">
    <source>
        <dbReference type="Proteomes" id="UP000253908"/>
    </source>
</evidence>
<reference evidence="2" key="1">
    <citation type="submission" date="2017-11" db="EMBL/GenBank/DDBJ databases">
        <authorList>
            <person name="Zhu W."/>
        </authorList>
    </citation>
    <scope>NUCLEOTIDE SEQUENCE [LARGE SCALE GENOMIC DNA]</scope>
    <source>
        <strain evidence="2">160</strain>
    </source>
</reference>
<dbReference type="PANTHER" id="PTHR39186">
    <property type="entry name" value="DUF2071 FAMILY PROTEIN"/>
    <property type="match status" value="1"/>
</dbReference>
<gene>
    <name evidence="1" type="ORF">CUC15_08055</name>
</gene>
<dbReference type="Gene3D" id="2.40.400.10">
    <property type="entry name" value="Acetoacetate decarboxylase-like"/>
    <property type="match status" value="1"/>
</dbReference>
<proteinExistence type="predicted"/>
<dbReference type="PANTHER" id="PTHR39186:SF1">
    <property type="entry name" value="DUF2071 DOMAIN-CONTAINING PROTEIN"/>
    <property type="match status" value="1"/>
</dbReference>
<dbReference type="SUPFAM" id="SSF160104">
    <property type="entry name" value="Acetoacetate decarboxylase-like"/>
    <property type="match status" value="1"/>
</dbReference>
<dbReference type="InterPro" id="IPR023375">
    <property type="entry name" value="ADC_dom_sf"/>
</dbReference>
<dbReference type="KEGG" id="ocn:CUC15_08055"/>
<dbReference type="OrthoDB" id="150993at2"/>
<name>A0A345PFU0_9BACI</name>
<protein>
    <submittedName>
        <fullName evidence="1">DUF2071 domain-containing protein</fullName>
    </submittedName>
</protein>
<dbReference type="EMBL" id="CP024848">
    <property type="protein sequence ID" value="AXI08870.1"/>
    <property type="molecule type" value="Genomic_DNA"/>
</dbReference>
<accession>A0A345PFU0</accession>
<dbReference type="AlphaFoldDB" id="A0A345PFU0"/>
<dbReference type="Proteomes" id="UP000253908">
    <property type="component" value="Chromosome"/>
</dbReference>
<dbReference type="RefSeq" id="WP_114916165.1">
    <property type="nucleotide sequence ID" value="NZ_CP024848.1"/>
</dbReference>
<evidence type="ECO:0000313" key="1">
    <source>
        <dbReference type="EMBL" id="AXI08870.1"/>
    </source>
</evidence>
<organism evidence="1 2">
    <name type="scientific">Oceanobacillus zhaokaii</name>
    <dbReference type="NCBI Taxonomy" id="2052660"/>
    <lineage>
        <taxon>Bacteria</taxon>
        <taxon>Bacillati</taxon>
        <taxon>Bacillota</taxon>
        <taxon>Bacilli</taxon>
        <taxon>Bacillales</taxon>
        <taxon>Bacillaceae</taxon>
        <taxon>Oceanobacillus</taxon>
    </lineage>
</organism>
<keyword evidence="2" id="KW-1185">Reference proteome</keyword>
<sequence>MIKDILKSTNHRDYPLPSGHWFMMQKWEHLLFISWPVPIEIMKGLIPPGLVLDTFEGQAWISVIPFKVSKMRVRKLPSIPFLRSYLELNVRTYVKRKGVSGVYFFSLDVNNLFTVVGARLATLPYFHAQMKLSKKDDVYHFSSTSTGKEQVKLKGNYRPIGKTFYPKKGSHDYWLLERYFSWTFKGGMLYRSDLHHKQWEIQHVKIKLEELALPMVPNALFGEEAVLHYAREKVALNWMIKKEK</sequence>
<dbReference type="Pfam" id="PF09844">
    <property type="entry name" value="DUF2071"/>
    <property type="match status" value="1"/>
</dbReference>
<dbReference type="InterPro" id="IPR018644">
    <property type="entry name" value="DUF2071"/>
</dbReference>